<name>A0A8H3EDZ5_9LECA</name>
<keyword evidence="6 9" id="KW-0804">Transcription</keyword>
<dbReference type="OrthoDB" id="5422559at2759"/>
<evidence type="ECO:0000259" key="10">
    <source>
        <dbReference type="Pfam" id="PF11635"/>
    </source>
</evidence>
<keyword evidence="12" id="KW-1185">Reference proteome</keyword>
<comment type="subunit">
    <text evidence="9">Component of the Mediator complex.</text>
</comment>
<keyword evidence="4 9" id="KW-0805">Transcription regulation</keyword>
<evidence type="ECO:0000313" key="12">
    <source>
        <dbReference type="Proteomes" id="UP000664169"/>
    </source>
</evidence>
<dbReference type="GO" id="GO:0045893">
    <property type="term" value="P:positive regulation of DNA-templated transcription"/>
    <property type="evidence" value="ECO:0007669"/>
    <property type="project" value="TreeGrafter"/>
</dbReference>
<evidence type="ECO:0000256" key="9">
    <source>
        <dbReference type="RuleBase" id="RU364149"/>
    </source>
</evidence>
<evidence type="ECO:0000256" key="6">
    <source>
        <dbReference type="ARBA" id="ARBA00023163"/>
    </source>
</evidence>
<feature type="domain" description="Mediator complex subunit Med16 N-terminal" evidence="10">
    <location>
        <begin position="189"/>
        <end position="496"/>
    </location>
</feature>
<dbReference type="GO" id="GO:0016592">
    <property type="term" value="C:mediator complex"/>
    <property type="evidence" value="ECO:0007669"/>
    <property type="project" value="InterPro"/>
</dbReference>
<keyword evidence="7 9" id="KW-0539">Nucleus</keyword>
<protein>
    <recommendedName>
        <fullName evidence="3 9">Mediator of RNA polymerase II transcription subunit 16</fullName>
    </recommendedName>
    <alternativeName>
        <fullName evidence="8 9">Mediator complex subunit 16</fullName>
    </alternativeName>
</protein>
<gene>
    <name evidence="9" type="primary">MED16</name>
    <name evidence="11" type="ORF">GOMPHAMPRED_000241</name>
</gene>
<dbReference type="EMBL" id="CAJPDQ010000001">
    <property type="protein sequence ID" value="CAF9903423.1"/>
    <property type="molecule type" value="Genomic_DNA"/>
</dbReference>
<dbReference type="InterPro" id="IPR048338">
    <property type="entry name" value="Mediator_Med16"/>
</dbReference>
<proteinExistence type="inferred from homology"/>
<dbReference type="InterPro" id="IPR021665">
    <property type="entry name" value="Mediator_Med16_N"/>
</dbReference>
<evidence type="ECO:0000256" key="8">
    <source>
        <dbReference type="ARBA" id="ARBA00032015"/>
    </source>
</evidence>
<accession>A0A8H3EDZ5</accession>
<comment type="function">
    <text evidence="9">Component of the Mediator complex, a coactivator involved in the regulated transcription of nearly all RNA polymerase II-dependent genes. Mediator functions as a bridge to convey information from gene-specific regulatory proteins to the basal RNA polymerase II transcription machinery. Mediator is recruited to promoters by direct interactions with regulatory proteins and serves as a scaffold for the assembly of a functional preinitiation complex with RNA polymerase II and the general transcription factors.</text>
</comment>
<keyword evidence="5 9" id="KW-0010">Activator</keyword>
<sequence>MDDIDDLFAEPLQDDLNDELPDDLTSGLNDGLNGDLVNGLSGGLDGGLDGELNATLTEHINGQLTLPQAVPPPGLTAHLDKLHQGGCNQTMAWSRLGALACINEDSKNVKIRCLKFHRDGNWGFSEYTDSTLMDKLLYPDPDCVHVSWSPLGSDLLIVDNSGRIAVGFMLYALNRIMIPKILNHDSDGNPNTVVAIKWLNQFKKQIAIAGVASKSGSHWRYPLSGAEPRGPFSPNHKAGFLIVTRGLFLKLYLQVAGVGDWMEVKHELDRSSTSHEPISHATMCAEQSQSKKDDEILLAIHTTAGRLRLYTIRIDWQMSQDSTHVTASLRVQHVTQLDRCLPLFDQSVLSGMPADECQLCFLTLIPRAPLQPGQNNTTSPVVLAAFSHMDPSASIVTTVSRWEVDESRASIDLIFSQLSTKKVSAGHLVDERALKPLEDVHLDGLVIGIELVQHDTQIALHYSNGNTEFRDRNMGELLMEETTDRATCFNRVGFTFDESTPCLEVALSPHSTVKVSMNKGQEYKVSSMHRYLPIADPEAISQVTAAFVLQHAASEGVSSPPTDDLLMTMWEFERQLTEEQRKIMECQFMKDLYQVLQITEKCTDSNIDAYIKLPALGKTASMQASLSVRVITGGGLQWTRSGKIALTIQSLRIIALSLSFSRANLQKGQDIDLHRPDVLDYLVPQIKWFIQLIDYIMDQLFQVNRVMGVSDPFDGDAIAAKVESAYACLILVMCTIPRTYLRNIIRTIKTLPSILQNGMSQAQSSLAVKYTALSAALRGGVTQPKQLEAVLEITEKSLNQFYTRLHPRERQDLEMQLLAEGTIPTGLTPFIQKLLSQLVEDFRTQAGEAEELLAFRQWGPVSLVDDKQTLHWQADTIWDATRKIDLTGRKVRTKTCLRCTSITEDIKDRAPRSWLTNLTRTCFCGGQFILDKPT</sequence>
<dbReference type="PANTHER" id="PTHR13224:SF6">
    <property type="entry name" value="MEDIATOR OF RNA POLYMERASE II TRANSCRIPTION SUBUNIT 16"/>
    <property type="match status" value="1"/>
</dbReference>
<dbReference type="Proteomes" id="UP000664169">
    <property type="component" value="Unassembled WGS sequence"/>
</dbReference>
<dbReference type="AlphaFoldDB" id="A0A8H3EDZ5"/>
<evidence type="ECO:0000256" key="2">
    <source>
        <dbReference type="ARBA" id="ARBA00006543"/>
    </source>
</evidence>
<comment type="subcellular location">
    <subcellularLocation>
        <location evidence="1 9">Nucleus</location>
    </subcellularLocation>
</comment>
<evidence type="ECO:0000256" key="4">
    <source>
        <dbReference type="ARBA" id="ARBA00023015"/>
    </source>
</evidence>
<comment type="caution">
    <text evidence="11">The sequence shown here is derived from an EMBL/GenBank/DDBJ whole genome shotgun (WGS) entry which is preliminary data.</text>
</comment>
<evidence type="ECO:0000256" key="5">
    <source>
        <dbReference type="ARBA" id="ARBA00023159"/>
    </source>
</evidence>
<evidence type="ECO:0000256" key="3">
    <source>
        <dbReference type="ARBA" id="ARBA00019614"/>
    </source>
</evidence>
<dbReference type="PANTHER" id="PTHR13224">
    <property type="entry name" value="THYROID HORMONE RECEPTOR-ASSOCIATED PROTEIN-RELATED"/>
    <property type="match status" value="1"/>
</dbReference>
<comment type="similarity">
    <text evidence="2 9">Belongs to the Mediator complex subunit 16 family.</text>
</comment>
<reference evidence="11" key="1">
    <citation type="submission" date="2021-03" db="EMBL/GenBank/DDBJ databases">
        <authorList>
            <person name="Tagirdzhanova G."/>
        </authorList>
    </citation>
    <scope>NUCLEOTIDE SEQUENCE</scope>
</reference>
<evidence type="ECO:0000256" key="7">
    <source>
        <dbReference type="ARBA" id="ARBA00023242"/>
    </source>
</evidence>
<organism evidence="11 12">
    <name type="scientific">Gomphillus americanus</name>
    <dbReference type="NCBI Taxonomy" id="1940652"/>
    <lineage>
        <taxon>Eukaryota</taxon>
        <taxon>Fungi</taxon>
        <taxon>Dikarya</taxon>
        <taxon>Ascomycota</taxon>
        <taxon>Pezizomycotina</taxon>
        <taxon>Lecanoromycetes</taxon>
        <taxon>OSLEUM clade</taxon>
        <taxon>Ostropomycetidae</taxon>
        <taxon>Ostropales</taxon>
        <taxon>Graphidaceae</taxon>
        <taxon>Gomphilloideae</taxon>
        <taxon>Gomphillus</taxon>
    </lineage>
</organism>
<dbReference type="Pfam" id="PF11635">
    <property type="entry name" value="Med16_N"/>
    <property type="match status" value="1"/>
</dbReference>
<evidence type="ECO:0000256" key="1">
    <source>
        <dbReference type="ARBA" id="ARBA00004123"/>
    </source>
</evidence>
<evidence type="ECO:0000313" key="11">
    <source>
        <dbReference type="EMBL" id="CAF9903423.1"/>
    </source>
</evidence>